<evidence type="ECO:0000313" key="2">
    <source>
        <dbReference type="EMBL" id="GJJ67724.1"/>
    </source>
</evidence>
<keyword evidence="1" id="KW-0812">Transmembrane</keyword>
<gene>
    <name evidence="2" type="ORF">EMPS_00070</name>
</gene>
<keyword evidence="3" id="KW-1185">Reference proteome</keyword>
<keyword evidence="1" id="KW-0472">Membrane</keyword>
<reference evidence="2" key="2">
    <citation type="journal article" date="2022" name="Microbiol. Resour. Announc.">
        <title>Whole-Genome Sequence of Entomortierella parvispora E1425, a Mucoromycotan Fungus Associated with Burkholderiaceae-Related Endosymbiotic Bacteria.</title>
        <authorList>
            <person name="Herlambang A."/>
            <person name="Guo Y."/>
            <person name="Takashima Y."/>
            <person name="Narisawa K."/>
            <person name="Ohta H."/>
            <person name="Nishizawa T."/>
        </authorList>
    </citation>
    <scope>NUCLEOTIDE SEQUENCE</scope>
    <source>
        <strain evidence="2">E1425</strain>
    </source>
</reference>
<reference evidence="2" key="1">
    <citation type="submission" date="2021-11" db="EMBL/GenBank/DDBJ databases">
        <authorList>
            <person name="Herlambang A."/>
            <person name="Guo Y."/>
            <person name="Takashima Y."/>
            <person name="Nishizawa T."/>
        </authorList>
    </citation>
    <scope>NUCLEOTIDE SEQUENCE</scope>
    <source>
        <strain evidence="2">E1425</strain>
    </source>
</reference>
<name>A0A9P3GZ59_9FUNG</name>
<dbReference type="AlphaFoldDB" id="A0A9P3GZ59"/>
<dbReference type="EMBL" id="BQFW01000001">
    <property type="protein sequence ID" value="GJJ67724.1"/>
    <property type="molecule type" value="Genomic_DNA"/>
</dbReference>
<dbReference type="Proteomes" id="UP000827284">
    <property type="component" value="Unassembled WGS sequence"/>
</dbReference>
<protein>
    <submittedName>
        <fullName evidence="2">Uncharacterized protein</fullName>
    </submittedName>
</protein>
<keyword evidence="1" id="KW-1133">Transmembrane helix</keyword>
<organism evidence="2 3">
    <name type="scientific">Entomortierella parvispora</name>
    <dbReference type="NCBI Taxonomy" id="205924"/>
    <lineage>
        <taxon>Eukaryota</taxon>
        <taxon>Fungi</taxon>
        <taxon>Fungi incertae sedis</taxon>
        <taxon>Mucoromycota</taxon>
        <taxon>Mortierellomycotina</taxon>
        <taxon>Mortierellomycetes</taxon>
        <taxon>Mortierellales</taxon>
        <taxon>Mortierellaceae</taxon>
        <taxon>Entomortierella</taxon>
    </lineage>
</organism>
<dbReference type="OrthoDB" id="2443573at2759"/>
<sequence length="508" mass="59662">MYQLLRKESRKPPLQIAEDNWPRMAFGLLSVVSLNSWRTDIFTPVSTYIKKTFTILTDHIHPDEEIYPYVRPITVLAIMFVSGAAITFFERFSNLILAVRPSDRNDHEGASPVHQRTDKESAMLETRETSSATWSFWRPSTLTHAEWMYKYSLFSIISLSTYTFMVRNRVHLPNLWPWIWNNPYWIDFLRGIFISLEEERAHLTVWQSLYAVIVRVLMTPILSRLALRVFIMDLKEEPRTWWGGKKDPKDWTVTDRAMSALERNLRTMADHARRGWKVAGPWLARNWPKLALFGLSIRWCMLSEDMWKIATLWISDVWSYHLQFKDPRDRQAIVYPSFGVLAAILLPLLWLSAETFSNVILSVRVPFRHQLSKERKEDEAPLTGTTDTPKNRGLIRHAKIMYMYTIASNASMFAWIELDVYGRLLAWIRRTTEGPFLKAVLDAAISDRSSRHRAVDLILSRVSWWTYIKYHMRGQFGMAIMVVWTLRTLLKDLRGEPRTWWGGDQKSK</sequence>
<feature type="transmembrane region" description="Helical" evidence="1">
    <location>
        <begin position="69"/>
        <end position="89"/>
    </location>
</feature>
<evidence type="ECO:0000256" key="1">
    <source>
        <dbReference type="SAM" id="Phobius"/>
    </source>
</evidence>
<evidence type="ECO:0000313" key="3">
    <source>
        <dbReference type="Proteomes" id="UP000827284"/>
    </source>
</evidence>
<proteinExistence type="predicted"/>
<comment type="caution">
    <text evidence="2">The sequence shown here is derived from an EMBL/GenBank/DDBJ whole genome shotgun (WGS) entry which is preliminary data.</text>
</comment>
<accession>A0A9P3GZ59</accession>